<evidence type="ECO:0000313" key="1">
    <source>
        <dbReference type="EMBL" id="KAB2105677.1"/>
    </source>
</evidence>
<sequence>MALYLPHFIPTATEIQDWADELAFWFHLNGLHERAYKFWNCAFWYRRTSSSAHDAEWCHNLELIGLKLQMKGRWKEAEDHFREALDYKESTLSHDDRKVYETLMRIARILVVQRRFEDAESYFRRALEGYTRILSKTHHEVLQVTSEFAYGLACQDIPRAVKEAENLVKDILKTRERILGKMHQQTVESVWMLGFVMEKAGQKGTAKHFYERAYEEGCNLLGKEHVDVRNYEVDCDRLNWEDGELVQYLTF</sequence>
<dbReference type="EMBL" id="PDWZ02000005">
    <property type="protein sequence ID" value="KAB2105677.1"/>
    <property type="molecule type" value="Genomic_DNA"/>
</dbReference>
<protein>
    <submittedName>
        <fullName evidence="1">Uncharacterized protein</fullName>
    </submittedName>
</protein>
<keyword evidence="2" id="KW-1185">Reference proteome</keyword>
<reference evidence="1 2" key="1">
    <citation type="journal article" date="2019" name="bioRxiv">
        <title>Genomics, evolutionary history and diagnostics of the Alternaria alternata species group including apple and Asian pear pathotypes.</title>
        <authorList>
            <person name="Armitage A.D."/>
            <person name="Cockerton H.M."/>
            <person name="Sreenivasaprasad S."/>
            <person name="Woodhall J.W."/>
            <person name="Lane C.R."/>
            <person name="Harrison R.J."/>
            <person name="Clarkson J.P."/>
        </authorList>
    </citation>
    <scope>NUCLEOTIDE SEQUENCE [LARGE SCALE GENOMIC DNA]</scope>
    <source>
        <strain evidence="1 2">FERA 650</strain>
    </source>
</reference>
<name>A0ACB6FML9_9PLEO</name>
<dbReference type="Proteomes" id="UP000293547">
    <property type="component" value="Unassembled WGS sequence"/>
</dbReference>
<accession>A0ACB6FML9</accession>
<organism evidence="1 2">
    <name type="scientific">Alternaria gaisen</name>
    <dbReference type="NCBI Taxonomy" id="167740"/>
    <lineage>
        <taxon>Eukaryota</taxon>
        <taxon>Fungi</taxon>
        <taxon>Dikarya</taxon>
        <taxon>Ascomycota</taxon>
        <taxon>Pezizomycotina</taxon>
        <taxon>Dothideomycetes</taxon>
        <taxon>Pleosporomycetidae</taxon>
        <taxon>Pleosporales</taxon>
        <taxon>Pleosporineae</taxon>
        <taxon>Pleosporaceae</taxon>
        <taxon>Alternaria</taxon>
        <taxon>Alternaria sect. Alternaria</taxon>
    </lineage>
</organism>
<evidence type="ECO:0000313" key="2">
    <source>
        <dbReference type="Proteomes" id="UP000293547"/>
    </source>
</evidence>
<proteinExistence type="predicted"/>
<gene>
    <name evidence="1" type="ORF">AG0111_0g6060</name>
</gene>
<comment type="caution">
    <text evidence="1">The sequence shown here is derived from an EMBL/GenBank/DDBJ whole genome shotgun (WGS) entry which is preliminary data.</text>
</comment>